<dbReference type="InterPro" id="IPR036236">
    <property type="entry name" value="Znf_C2H2_sf"/>
</dbReference>
<evidence type="ECO:0000256" key="7">
    <source>
        <dbReference type="ARBA" id="ARBA00023125"/>
    </source>
</evidence>
<evidence type="ECO:0000256" key="9">
    <source>
        <dbReference type="ARBA" id="ARBA00023242"/>
    </source>
</evidence>
<dbReference type="GO" id="GO:0046983">
    <property type="term" value="F:protein dimerization activity"/>
    <property type="evidence" value="ECO:0007669"/>
    <property type="project" value="InterPro"/>
</dbReference>
<comment type="subcellular location">
    <subcellularLocation>
        <location evidence="1">Nucleus</location>
    </subcellularLocation>
</comment>
<evidence type="ECO:0000256" key="8">
    <source>
        <dbReference type="ARBA" id="ARBA00023163"/>
    </source>
</evidence>
<dbReference type="InterPro" id="IPR012337">
    <property type="entry name" value="RNaseH-like_sf"/>
</dbReference>
<feature type="domain" description="BED-type" evidence="12">
    <location>
        <begin position="117"/>
        <end position="171"/>
    </location>
</feature>
<dbReference type="InterPro" id="IPR025525">
    <property type="entry name" value="hAT-like_transposase_RNase-H"/>
</dbReference>
<dbReference type="GO" id="GO:0005634">
    <property type="term" value="C:nucleus"/>
    <property type="evidence" value="ECO:0007669"/>
    <property type="project" value="UniProtKB-SubCell"/>
</dbReference>
<dbReference type="GO" id="GO:0003677">
    <property type="term" value="F:DNA binding"/>
    <property type="evidence" value="ECO:0007669"/>
    <property type="project" value="UniProtKB-KW"/>
</dbReference>
<keyword evidence="5" id="KW-0862">Zinc</keyword>
<dbReference type="AlphaFoldDB" id="A0A5B0R9J2"/>
<evidence type="ECO:0000256" key="5">
    <source>
        <dbReference type="ARBA" id="ARBA00022833"/>
    </source>
</evidence>
<keyword evidence="8" id="KW-0804">Transcription</keyword>
<dbReference type="GO" id="GO:0009791">
    <property type="term" value="P:post-embryonic development"/>
    <property type="evidence" value="ECO:0007669"/>
    <property type="project" value="UniProtKB-ARBA"/>
</dbReference>
<dbReference type="Proteomes" id="UP000325313">
    <property type="component" value="Unassembled WGS sequence"/>
</dbReference>
<keyword evidence="4 10" id="KW-0863">Zinc-finger</keyword>
<feature type="region of interest" description="Disordered" evidence="11">
    <location>
        <begin position="598"/>
        <end position="620"/>
    </location>
</feature>
<feature type="compositionally biased region" description="Low complexity" evidence="11">
    <location>
        <begin position="75"/>
        <end position="88"/>
    </location>
</feature>
<gene>
    <name evidence="13" type="ORF">PGTUg99_050178</name>
</gene>
<keyword evidence="7" id="KW-0238">DNA-binding</keyword>
<feature type="compositionally biased region" description="Low complexity" evidence="11">
    <location>
        <begin position="32"/>
        <end position="44"/>
    </location>
</feature>
<dbReference type="Pfam" id="PF14372">
    <property type="entry name" value="hAT-like_RNase-H"/>
    <property type="match status" value="1"/>
</dbReference>
<dbReference type="SUPFAM" id="SSF57667">
    <property type="entry name" value="beta-beta-alpha zinc fingers"/>
    <property type="match status" value="1"/>
</dbReference>
<dbReference type="PROSITE" id="PS50808">
    <property type="entry name" value="ZF_BED"/>
    <property type="match status" value="1"/>
</dbReference>
<dbReference type="PANTHER" id="PTHR46481:SF10">
    <property type="entry name" value="ZINC FINGER BED DOMAIN-CONTAINING PROTEIN 39"/>
    <property type="match status" value="1"/>
</dbReference>
<dbReference type="SUPFAM" id="SSF53098">
    <property type="entry name" value="Ribonuclease H-like"/>
    <property type="match status" value="1"/>
</dbReference>
<organism evidence="13 14">
    <name type="scientific">Puccinia graminis f. sp. tritici</name>
    <dbReference type="NCBI Taxonomy" id="56615"/>
    <lineage>
        <taxon>Eukaryota</taxon>
        <taxon>Fungi</taxon>
        <taxon>Dikarya</taxon>
        <taxon>Basidiomycota</taxon>
        <taxon>Pucciniomycotina</taxon>
        <taxon>Pucciniomycetes</taxon>
        <taxon>Pucciniales</taxon>
        <taxon>Pucciniaceae</taxon>
        <taxon>Puccinia</taxon>
    </lineage>
</organism>
<keyword evidence="3" id="KW-0479">Metal-binding</keyword>
<dbReference type="InterPro" id="IPR008906">
    <property type="entry name" value="HATC_C_dom"/>
</dbReference>
<comment type="caution">
    <text evidence="13">The sequence shown here is derived from an EMBL/GenBank/DDBJ whole genome shotgun (WGS) entry which is preliminary data.</text>
</comment>
<proteinExistence type="predicted"/>
<evidence type="ECO:0000256" key="11">
    <source>
        <dbReference type="SAM" id="MobiDB-lite"/>
    </source>
</evidence>
<evidence type="ECO:0000256" key="10">
    <source>
        <dbReference type="PROSITE-ProRule" id="PRU00027"/>
    </source>
</evidence>
<dbReference type="Pfam" id="PF05699">
    <property type="entry name" value="Dimer_Tnp_hAT"/>
    <property type="match status" value="1"/>
</dbReference>
<keyword evidence="6" id="KW-0805">Transcription regulation</keyword>
<dbReference type="InterPro" id="IPR003656">
    <property type="entry name" value="Znf_BED"/>
</dbReference>
<evidence type="ECO:0000256" key="4">
    <source>
        <dbReference type="ARBA" id="ARBA00022771"/>
    </source>
</evidence>
<dbReference type="PANTHER" id="PTHR46481">
    <property type="entry name" value="ZINC FINGER BED DOMAIN-CONTAINING PROTEIN 4"/>
    <property type="match status" value="1"/>
</dbReference>
<comment type="subunit">
    <text evidence="2">Homodimer.</text>
</comment>
<dbReference type="EMBL" id="VDEP01000238">
    <property type="protein sequence ID" value="KAA1121484.1"/>
    <property type="molecule type" value="Genomic_DNA"/>
</dbReference>
<dbReference type="Pfam" id="PF02892">
    <property type="entry name" value="zf-BED"/>
    <property type="match status" value="1"/>
</dbReference>
<dbReference type="GO" id="GO:0008270">
    <property type="term" value="F:zinc ion binding"/>
    <property type="evidence" value="ECO:0007669"/>
    <property type="project" value="UniProtKB-KW"/>
</dbReference>
<feature type="compositionally biased region" description="Polar residues" evidence="11">
    <location>
        <begin position="62"/>
        <end position="74"/>
    </location>
</feature>
<evidence type="ECO:0000256" key="1">
    <source>
        <dbReference type="ARBA" id="ARBA00004123"/>
    </source>
</evidence>
<evidence type="ECO:0000256" key="2">
    <source>
        <dbReference type="ARBA" id="ARBA00011738"/>
    </source>
</evidence>
<sequence length="750" mass="83696">MKLRARKASNPTKSNQKKRKKLAEVRNNSKGQSSGSDESQSSESDSSDSDTSQEDVVEISKVNKSQNVPDSNKNQSATSATDSTSTQQPPRQNKAPPADKSDTNTLNISSKSDIQRKTTSDIWEHYKPVGKGEEKRAICNYCRANMSAKSSCGTTPLWRHLDRCKNFSTQSKQTLLKMTSGSGTTPSNWTFNQEECRELLTKLIIADEKPFKSVEHPIFKAFLAALQPRFKLHGRITVKKDIIKMYNSMKAKVSREISEADRVALTTDLWTSSNQTPFMVVSAHFISPDWILKKRVISFKELPPPHSGIAIADQLICTIIDWKILDKVSFITVDNASANNVAVARVSTILKEKSQRPPDLNCEFLHLRCAAHVINLVVKDAFQIISSAIARIRSSVQYVKSTPSHKQKFQEAIAMARLPSQALPSTDVATRWNSTYLMLKSALPYREAFSFLSIQDSGYTHCPTPNEWDEILAMKDFLSIFNTATLNLGMTHHPTAHVLYKNMVKIENHLKQAANGGPDHIANLINPMEQKFNKYWEVMKDFAEIAVVFDPRYKIDIIEFNLSVKHNSDQAAISCEMGEIKKKIYSWYNQISSQAKTQNESTKSISTPSQSQPSAQEEVPEDIDEAHFKKFLAGKKSNMGVASSTAELDLYLQEATLDTNSKPFDVLKWWSINSLRFPVLSTLARQILTAPMTSIASESAFSTGGRILSDYRSRLSPGTLEALVCGKDWIDTDEGISGDGNGLLDALFGL</sequence>
<evidence type="ECO:0000259" key="12">
    <source>
        <dbReference type="PROSITE" id="PS50808"/>
    </source>
</evidence>
<evidence type="ECO:0000256" key="6">
    <source>
        <dbReference type="ARBA" id="ARBA00023015"/>
    </source>
</evidence>
<keyword evidence="9" id="KW-0539">Nucleus</keyword>
<feature type="compositionally biased region" description="Polar residues" evidence="11">
    <location>
        <begin position="103"/>
        <end position="112"/>
    </location>
</feature>
<feature type="compositionally biased region" description="Polar residues" evidence="11">
    <location>
        <begin position="598"/>
        <end position="615"/>
    </location>
</feature>
<reference evidence="13 14" key="1">
    <citation type="submission" date="2019-05" db="EMBL/GenBank/DDBJ databases">
        <title>Emergence of the Ug99 lineage of the wheat stem rust pathogen through somatic hybridization.</title>
        <authorList>
            <person name="Li F."/>
            <person name="Upadhyaya N.M."/>
            <person name="Sperschneider J."/>
            <person name="Matny O."/>
            <person name="Nguyen-Phuc H."/>
            <person name="Mago R."/>
            <person name="Raley C."/>
            <person name="Miller M.E."/>
            <person name="Silverstein K.A.T."/>
            <person name="Henningsen E."/>
            <person name="Hirsch C.D."/>
            <person name="Visser B."/>
            <person name="Pretorius Z.A."/>
            <person name="Steffenson B.J."/>
            <person name="Schwessinger B."/>
            <person name="Dodds P.N."/>
            <person name="Figueroa M."/>
        </authorList>
    </citation>
    <scope>NUCLEOTIDE SEQUENCE [LARGE SCALE GENOMIC DNA]</scope>
    <source>
        <strain evidence="13 14">Ug99</strain>
    </source>
</reference>
<dbReference type="SMART" id="SM00614">
    <property type="entry name" value="ZnF_BED"/>
    <property type="match status" value="1"/>
</dbReference>
<evidence type="ECO:0000256" key="3">
    <source>
        <dbReference type="ARBA" id="ARBA00022723"/>
    </source>
</evidence>
<protein>
    <recommendedName>
        <fullName evidence="12">BED-type domain-containing protein</fullName>
    </recommendedName>
</protein>
<evidence type="ECO:0000313" key="14">
    <source>
        <dbReference type="Proteomes" id="UP000325313"/>
    </source>
</evidence>
<name>A0A5B0R9J2_PUCGR</name>
<feature type="compositionally biased region" description="Acidic residues" evidence="11">
    <location>
        <begin position="45"/>
        <end position="57"/>
    </location>
</feature>
<evidence type="ECO:0000313" key="13">
    <source>
        <dbReference type="EMBL" id="KAA1121484.1"/>
    </source>
</evidence>
<dbReference type="InterPro" id="IPR052035">
    <property type="entry name" value="ZnF_BED_domain_contain"/>
</dbReference>
<accession>A0A5B0R9J2</accession>
<feature type="region of interest" description="Disordered" evidence="11">
    <location>
        <begin position="1"/>
        <end position="119"/>
    </location>
</feature>